<sequence length="160" mass="16832">MAAEHSYALDVAWTGNRGTGTSGYRDYDRDHTVTAPGKPPLRGSADPAFRGEADRWNPEELLVAALSQCHMLSYLALAAAGGVVVLGYTDQPTGRMRLNSDGSGQFTEVVLAPKVLVADPSMVAAAEGLHADAHGKCFIARSVNFPVEHRADVAVAGAAR</sequence>
<dbReference type="InterPro" id="IPR052707">
    <property type="entry name" value="OsmC_Ohr_Peroxiredoxin"/>
</dbReference>
<keyword evidence="2" id="KW-1133">Transmembrane helix</keyword>
<keyword evidence="4" id="KW-1185">Reference proteome</keyword>
<dbReference type="RefSeq" id="WP_348605799.1">
    <property type="nucleotide sequence ID" value="NZ_CP157276.1"/>
</dbReference>
<accession>A0ABW9FXL4</accession>
<name>A0ABW9FXL4_9NOCA</name>
<dbReference type="PANTHER" id="PTHR42830:SF2">
    <property type="entry name" value="OSMC_OHR FAMILY PROTEIN"/>
    <property type="match status" value="1"/>
</dbReference>
<dbReference type="EMBL" id="JBDLNU010000003">
    <property type="protein sequence ID" value="MFM1729338.1"/>
    <property type="molecule type" value="Genomic_DNA"/>
</dbReference>
<keyword evidence="2" id="KW-0812">Transmembrane</keyword>
<gene>
    <name evidence="3" type="ORF">ABEU19_002846</name>
</gene>
<dbReference type="Pfam" id="PF02566">
    <property type="entry name" value="OsmC"/>
    <property type="match status" value="1"/>
</dbReference>
<dbReference type="Proteomes" id="UP001629744">
    <property type="component" value="Unassembled WGS sequence"/>
</dbReference>
<organism evidence="3 4">
    <name type="scientific">Prescottella soli</name>
    <dbReference type="NCBI Taxonomy" id="1543852"/>
    <lineage>
        <taxon>Bacteria</taxon>
        <taxon>Bacillati</taxon>
        <taxon>Actinomycetota</taxon>
        <taxon>Actinomycetes</taxon>
        <taxon>Mycobacteriales</taxon>
        <taxon>Nocardiaceae</taxon>
        <taxon>Prescottella</taxon>
    </lineage>
</organism>
<dbReference type="Gene3D" id="3.30.300.20">
    <property type="match status" value="1"/>
</dbReference>
<protein>
    <submittedName>
        <fullName evidence="3">OsmC family protein</fullName>
    </submittedName>
</protein>
<reference evidence="3 4" key="1">
    <citation type="submission" date="2023-11" db="EMBL/GenBank/DDBJ databases">
        <authorList>
            <person name="Val-Calvo J."/>
            <person name="Scortti M."/>
            <person name="Vazquez-Boland J."/>
        </authorList>
    </citation>
    <scope>NUCLEOTIDE SEQUENCE [LARGE SCALE GENOMIC DNA]</scope>
    <source>
        <strain evidence="3 4">DSM 46662</strain>
    </source>
</reference>
<feature type="region of interest" description="Disordered" evidence="1">
    <location>
        <begin position="20"/>
        <end position="50"/>
    </location>
</feature>
<evidence type="ECO:0000313" key="3">
    <source>
        <dbReference type="EMBL" id="MFM1729338.1"/>
    </source>
</evidence>
<feature type="transmembrane region" description="Helical" evidence="2">
    <location>
        <begin position="71"/>
        <end position="89"/>
    </location>
</feature>
<proteinExistence type="predicted"/>
<evidence type="ECO:0000256" key="1">
    <source>
        <dbReference type="SAM" id="MobiDB-lite"/>
    </source>
</evidence>
<dbReference type="InterPro" id="IPR015946">
    <property type="entry name" value="KH_dom-like_a/b"/>
</dbReference>
<dbReference type="PANTHER" id="PTHR42830">
    <property type="entry name" value="OSMOTICALLY INDUCIBLE FAMILY PROTEIN"/>
    <property type="match status" value="1"/>
</dbReference>
<evidence type="ECO:0000256" key="2">
    <source>
        <dbReference type="SAM" id="Phobius"/>
    </source>
</evidence>
<keyword evidence="2" id="KW-0472">Membrane</keyword>
<comment type="caution">
    <text evidence="3">The sequence shown here is derived from an EMBL/GenBank/DDBJ whole genome shotgun (WGS) entry which is preliminary data.</text>
</comment>
<dbReference type="InterPro" id="IPR003718">
    <property type="entry name" value="OsmC/Ohr_fam"/>
</dbReference>
<dbReference type="InterPro" id="IPR036102">
    <property type="entry name" value="OsmC/Ohrsf"/>
</dbReference>
<evidence type="ECO:0000313" key="4">
    <source>
        <dbReference type="Proteomes" id="UP001629744"/>
    </source>
</evidence>
<dbReference type="SUPFAM" id="SSF82784">
    <property type="entry name" value="OsmC-like"/>
    <property type="match status" value="1"/>
</dbReference>